<dbReference type="InterPro" id="IPR023607">
    <property type="entry name" value="Exodeoxyribonuclease_I"/>
</dbReference>
<dbReference type="InterPro" id="IPR013520">
    <property type="entry name" value="Ribonucl_H"/>
</dbReference>
<dbReference type="InterPro" id="IPR038649">
    <property type="entry name" value="EXOI_SH3_sf"/>
</dbReference>
<dbReference type="Pfam" id="PF00929">
    <property type="entry name" value="RNase_T"/>
    <property type="match status" value="1"/>
</dbReference>
<dbReference type="PROSITE" id="PS51784">
    <property type="entry name" value="EXOI_SH3"/>
    <property type="match status" value="1"/>
</dbReference>
<dbReference type="NCBIfam" id="NF008746">
    <property type="entry name" value="PRK11779.1"/>
    <property type="match status" value="1"/>
</dbReference>
<dbReference type="InterPro" id="IPR058561">
    <property type="entry name" value="Exonuc_1_C"/>
</dbReference>
<dbReference type="InterPro" id="IPR036397">
    <property type="entry name" value="RNaseH_sf"/>
</dbReference>
<evidence type="ECO:0000256" key="9">
    <source>
        <dbReference type="ARBA" id="ARBA00023125"/>
    </source>
</evidence>
<comment type="subunit">
    <text evidence="12">Monomer. Interacts with ssb (via C-terminus); this interaction stimulates the exonuclease activity by recruiting the enzyme to its substrate.</text>
</comment>
<dbReference type="InterPro" id="IPR012337">
    <property type="entry name" value="RNaseH-like_sf"/>
</dbReference>
<evidence type="ECO:0000256" key="1">
    <source>
        <dbReference type="ARBA" id="ARBA00000563"/>
    </source>
</evidence>
<dbReference type="CDD" id="cd06138">
    <property type="entry name" value="ExoI_N"/>
    <property type="match status" value="1"/>
</dbReference>
<comment type="cofactor">
    <cofactor evidence="2">
        <name>Mg(2+)</name>
        <dbReference type="ChEBI" id="CHEBI:18420"/>
    </cofactor>
</comment>
<dbReference type="SUPFAM" id="SSF53098">
    <property type="entry name" value="Ribonuclease H-like"/>
    <property type="match status" value="1"/>
</dbReference>
<dbReference type="Gene3D" id="3.30.1520.20">
    <property type="entry name" value="Exonuclease ExoI, domain 2"/>
    <property type="match status" value="1"/>
</dbReference>
<comment type="caution">
    <text evidence="15">The sequence shown here is derived from an EMBL/GenBank/DDBJ whole genome shotgun (WGS) entry which is preliminary data.</text>
</comment>
<evidence type="ECO:0000256" key="12">
    <source>
        <dbReference type="ARBA" id="ARBA00046792"/>
    </source>
</evidence>
<organism evidence="15 16">
    <name type="scientific">Ottowia pentelensis</name>
    <dbReference type="NCBI Taxonomy" id="511108"/>
    <lineage>
        <taxon>Bacteria</taxon>
        <taxon>Pseudomonadati</taxon>
        <taxon>Pseudomonadota</taxon>
        <taxon>Betaproteobacteria</taxon>
        <taxon>Burkholderiales</taxon>
        <taxon>Comamonadaceae</taxon>
        <taxon>Ottowia</taxon>
    </lineage>
</organism>
<feature type="domain" description="ExoI C-terminal" evidence="14">
    <location>
        <begin position="359"/>
        <end position="479"/>
    </location>
</feature>
<dbReference type="EMBL" id="JBHLTN010000010">
    <property type="protein sequence ID" value="MFC0592100.1"/>
    <property type="molecule type" value="Genomic_DNA"/>
</dbReference>
<evidence type="ECO:0000256" key="7">
    <source>
        <dbReference type="ARBA" id="ARBA00022801"/>
    </source>
</evidence>
<dbReference type="RefSeq" id="WP_377480997.1">
    <property type="nucleotide sequence ID" value="NZ_JBHLTN010000010.1"/>
</dbReference>
<keyword evidence="9" id="KW-0238">DNA-binding</keyword>
<keyword evidence="16" id="KW-1185">Reference proteome</keyword>
<feature type="domain" description="ExoI SH3-like" evidence="13">
    <location>
        <begin position="197"/>
        <end position="356"/>
    </location>
</feature>
<evidence type="ECO:0000313" key="16">
    <source>
        <dbReference type="Proteomes" id="UP001589834"/>
    </source>
</evidence>
<accession>A0ABV6PQJ5</accession>
<evidence type="ECO:0000256" key="10">
    <source>
        <dbReference type="ARBA" id="ARBA00023204"/>
    </source>
</evidence>
<evidence type="ECO:0000313" key="15">
    <source>
        <dbReference type="EMBL" id="MFC0592100.1"/>
    </source>
</evidence>
<keyword evidence="10" id="KW-0234">DNA repair</keyword>
<dbReference type="GO" id="GO:0008310">
    <property type="term" value="F:single-stranded DNA 3'-5' DNA exonuclease activity"/>
    <property type="evidence" value="ECO:0007669"/>
    <property type="project" value="UniProtKB-EC"/>
</dbReference>
<keyword evidence="7 15" id="KW-0378">Hydrolase</keyword>
<dbReference type="PROSITE" id="PS51785">
    <property type="entry name" value="EXOI_C"/>
    <property type="match status" value="1"/>
</dbReference>
<keyword evidence="8" id="KW-0460">Magnesium</keyword>
<dbReference type="Gene3D" id="3.30.420.10">
    <property type="entry name" value="Ribonuclease H-like superfamily/Ribonuclease H"/>
    <property type="match status" value="1"/>
</dbReference>
<proteinExistence type="predicted"/>
<evidence type="ECO:0000259" key="13">
    <source>
        <dbReference type="PROSITE" id="PS51784"/>
    </source>
</evidence>
<dbReference type="PIRSF" id="PIRSF000977">
    <property type="entry name" value="Exodeoxyribonuclease_I"/>
    <property type="match status" value="1"/>
</dbReference>
<name>A0ABV6PQJ5_9BURK</name>
<evidence type="ECO:0000256" key="2">
    <source>
        <dbReference type="ARBA" id="ARBA00001946"/>
    </source>
</evidence>
<dbReference type="Pfam" id="PF08411">
    <property type="entry name" value="ExoI_SH3"/>
    <property type="match status" value="1"/>
</dbReference>
<protein>
    <recommendedName>
        <fullName evidence="4">Exodeoxyribonuclease I</fullName>
        <ecNumber evidence="3">3.1.11.1</ecNumber>
    </recommendedName>
    <alternativeName>
        <fullName evidence="11">DNA deoxyribophosphodiesterase</fullName>
    </alternativeName>
</protein>
<evidence type="ECO:0000256" key="6">
    <source>
        <dbReference type="ARBA" id="ARBA00022763"/>
    </source>
</evidence>
<gene>
    <name evidence="15" type="primary">sbcB</name>
    <name evidence="15" type="ORF">ACFFGG_05975</name>
</gene>
<comment type="catalytic activity">
    <reaction evidence="1">
        <text>Exonucleolytic cleavage in the 3'- to 5'-direction to yield nucleoside 5'-phosphates.</text>
        <dbReference type="EC" id="3.1.11.1"/>
    </reaction>
</comment>
<sequence>MPSPTFLWHDYETFGTRPRRDWPAQFAAIRTDAELNEIGAPLMLYCQPPQDRLPEPEACLITGITPQECAAKGLPEHRFAEQVNAALGQPGTVGVGYNSIRFDDEVTRFLLWRNLIDPYAREWRDGCGRWDLLDVVRCAHALRPEGIEWPQADDGTTSFKLERLSAANGLAHESAHDALSDVRATIALARLVRGTNPRLFDFCLALRKKDRVAQELGLPTTLREARPFLHVSGRFGAARGCIALMAPLAMHPTNKNELLAWDLAFDPSELAELKPDEVRARLFTATADLPEGVTRLALKGVHLNKSPIVIGNVKTLRPQQAERWGIDFGLAQTHLDRLRALPDLSALWAEVYARPGDRAAVDVDEDLYGGFLGDADRRRLSQLRALDARELAVARTGFDDERLAELLLRYRARNFPDTLSAAEQAQWQAHRSARLMEGEGGALTIAALFDRIDALAEQVDDERGQGVLQALYEWGEQLAPES</sequence>
<keyword evidence="6" id="KW-0227">DNA damage</keyword>
<evidence type="ECO:0000256" key="8">
    <source>
        <dbReference type="ARBA" id="ARBA00022842"/>
    </source>
</evidence>
<dbReference type="Gene3D" id="1.10.287.1240">
    <property type="match status" value="1"/>
</dbReference>
<dbReference type="Pfam" id="PF26016">
    <property type="entry name" value="ExoI_C"/>
    <property type="match status" value="1"/>
</dbReference>
<dbReference type="EC" id="3.1.11.1" evidence="3"/>
<evidence type="ECO:0000256" key="4">
    <source>
        <dbReference type="ARBA" id="ARBA00019900"/>
    </source>
</evidence>
<evidence type="ECO:0000256" key="3">
    <source>
        <dbReference type="ARBA" id="ARBA00012108"/>
    </source>
</evidence>
<evidence type="ECO:0000256" key="5">
    <source>
        <dbReference type="ARBA" id="ARBA00022723"/>
    </source>
</evidence>
<keyword evidence="5" id="KW-0479">Metal-binding</keyword>
<dbReference type="InterPro" id="IPR034747">
    <property type="entry name" value="EXOI_SH3"/>
</dbReference>
<evidence type="ECO:0000259" key="14">
    <source>
        <dbReference type="PROSITE" id="PS51785"/>
    </source>
</evidence>
<dbReference type="InterPro" id="IPR013620">
    <property type="entry name" value="Exonuc_1_SH3"/>
</dbReference>
<dbReference type="Gene3D" id="1.20.1280.70">
    <property type="entry name" value="Exonuclease ExoI, domain 3"/>
    <property type="match status" value="1"/>
</dbReference>
<dbReference type="Proteomes" id="UP001589834">
    <property type="component" value="Unassembled WGS sequence"/>
</dbReference>
<evidence type="ECO:0000256" key="11">
    <source>
        <dbReference type="ARBA" id="ARBA00031220"/>
    </source>
</evidence>
<reference evidence="15 16" key="1">
    <citation type="submission" date="2024-09" db="EMBL/GenBank/DDBJ databases">
        <authorList>
            <person name="Sun Q."/>
            <person name="Mori K."/>
        </authorList>
    </citation>
    <scope>NUCLEOTIDE SEQUENCE [LARGE SCALE GENOMIC DNA]</scope>
    <source>
        <strain evidence="15 16">NCAIM B.02336</strain>
    </source>
</reference>